<gene>
    <name evidence="2" type="ORF">NECAME_17592</name>
</gene>
<accession>W2TMG3</accession>
<reference evidence="3" key="1">
    <citation type="journal article" date="2014" name="Nat. Genet.">
        <title>Genome of the human hookworm Necator americanus.</title>
        <authorList>
            <person name="Tang Y.T."/>
            <person name="Gao X."/>
            <person name="Rosa B.A."/>
            <person name="Abubucker S."/>
            <person name="Hallsworth-Pepin K."/>
            <person name="Martin J."/>
            <person name="Tyagi R."/>
            <person name="Heizer E."/>
            <person name="Zhang X."/>
            <person name="Bhonagiri-Palsikar V."/>
            <person name="Minx P."/>
            <person name="Warren W.C."/>
            <person name="Wang Q."/>
            <person name="Zhan B."/>
            <person name="Hotez P.J."/>
            <person name="Sternberg P.W."/>
            <person name="Dougall A."/>
            <person name="Gaze S.T."/>
            <person name="Mulvenna J."/>
            <person name="Sotillo J."/>
            <person name="Ranganathan S."/>
            <person name="Rabelo E.M."/>
            <person name="Wilson R.K."/>
            <person name="Felgner P.L."/>
            <person name="Bethony J."/>
            <person name="Hawdon J.M."/>
            <person name="Gasser R.B."/>
            <person name="Loukas A."/>
            <person name="Mitreva M."/>
        </authorList>
    </citation>
    <scope>NUCLEOTIDE SEQUENCE [LARGE SCALE GENOMIC DNA]</scope>
</reference>
<evidence type="ECO:0000256" key="1">
    <source>
        <dbReference type="SAM" id="Phobius"/>
    </source>
</evidence>
<name>W2TMG3_NECAM</name>
<sequence length="126" mass="14537">MYPSYSGALQLRDKPKKHPFVARGEWQKISLGKKPVSGKTSIVACFSLLIGSFVVPALTKNDTFDQWRTVFLIYAFVLTLSNTIFIAFARRATHICLKLPRKLNKERKTTRSFMANRQSKMSNFWF</sequence>
<feature type="transmembrane region" description="Helical" evidence="1">
    <location>
        <begin position="40"/>
        <end position="59"/>
    </location>
</feature>
<evidence type="ECO:0000313" key="2">
    <source>
        <dbReference type="EMBL" id="ETN82958.1"/>
    </source>
</evidence>
<dbReference type="GO" id="GO:0016020">
    <property type="term" value="C:membrane"/>
    <property type="evidence" value="ECO:0007669"/>
    <property type="project" value="TreeGrafter"/>
</dbReference>
<keyword evidence="3" id="KW-1185">Reference proteome</keyword>
<dbReference type="PANTHER" id="PTHR45757">
    <property type="entry name" value="PROTEIN CBG23364-RELATED"/>
    <property type="match status" value="1"/>
</dbReference>
<keyword evidence="1" id="KW-0812">Transmembrane</keyword>
<dbReference type="EMBL" id="KI658327">
    <property type="protein sequence ID" value="ETN82958.1"/>
    <property type="molecule type" value="Genomic_DNA"/>
</dbReference>
<dbReference type="OrthoDB" id="2985014at2759"/>
<protein>
    <submittedName>
        <fullName evidence="2">Uncharacterized protein</fullName>
    </submittedName>
</protein>
<dbReference type="AlphaFoldDB" id="W2TMG3"/>
<proteinExistence type="predicted"/>
<organism evidence="2 3">
    <name type="scientific">Necator americanus</name>
    <name type="common">Human hookworm</name>
    <dbReference type="NCBI Taxonomy" id="51031"/>
    <lineage>
        <taxon>Eukaryota</taxon>
        <taxon>Metazoa</taxon>
        <taxon>Ecdysozoa</taxon>
        <taxon>Nematoda</taxon>
        <taxon>Chromadorea</taxon>
        <taxon>Rhabditida</taxon>
        <taxon>Rhabditina</taxon>
        <taxon>Rhabditomorpha</taxon>
        <taxon>Strongyloidea</taxon>
        <taxon>Ancylostomatidae</taxon>
        <taxon>Bunostominae</taxon>
        <taxon>Necator</taxon>
    </lineage>
</organism>
<feature type="transmembrane region" description="Helical" evidence="1">
    <location>
        <begin position="71"/>
        <end position="89"/>
    </location>
</feature>
<dbReference type="KEGG" id="nai:NECAME_17592"/>
<keyword evidence="1" id="KW-0472">Membrane</keyword>
<dbReference type="Proteomes" id="UP000053676">
    <property type="component" value="Unassembled WGS sequence"/>
</dbReference>
<evidence type="ECO:0000313" key="3">
    <source>
        <dbReference type="Proteomes" id="UP000053676"/>
    </source>
</evidence>
<dbReference type="STRING" id="51031.W2TMG3"/>
<dbReference type="PANTHER" id="PTHR45757:SF18">
    <property type="entry name" value="MAJOR FACILITATOR SUPERFAMILY (MFS) PROFILE DOMAIN-CONTAINING PROTEIN"/>
    <property type="match status" value="1"/>
</dbReference>
<keyword evidence="1" id="KW-1133">Transmembrane helix</keyword>